<protein>
    <submittedName>
        <fullName evidence="2">DUF4435 domain-containing protein</fullName>
    </submittedName>
</protein>
<dbReference type="EMBL" id="DXFT01000129">
    <property type="protein sequence ID" value="HIX03789.1"/>
    <property type="molecule type" value="Genomic_DNA"/>
</dbReference>
<evidence type="ECO:0000313" key="3">
    <source>
        <dbReference type="Proteomes" id="UP000824202"/>
    </source>
</evidence>
<sequence length="307" mass="36589">MARRFAMDAKMFRCRAAIHVENKDDIGFWSTVLKHFRPNDRFHFIAGSRNEHGRETYGVTQCLKFFDFLSPGFFICIDSDYRYLLGERKMDVKHYVLQTYTYSFENHHCFSAGLDDVCARATKMKNRIFDFLFFFRKYSNILYELFMWHLYFQRTLPSVFSQAEFDKYIGLPNSKNNPLIYRNGERALEGLRERVTRKTNSFARRFPEVNLEEVKAHYRELGVTPDTVYLYIRGHNLYDLVSLLCKEVCKAMLRQAKRGQVVSRERLREVYRGRYSVDYLLRQNLKYGSYVPICKIEADVVKLLGRD</sequence>
<dbReference type="Pfam" id="PF14491">
    <property type="entry name" value="DUF4435"/>
    <property type="match status" value="1"/>
</dbReference>
<reference evidence="2" key="1">
    <citation type="journal article" date="2021" name="PeerJ">
        <title>Extensive microbial diversity within the chicken gut microbiome revealed by metagenomics and culture.</title>
        <authorList>
            <person name="Gilroy R."/>
            <person name="Ravi A."/>
            <person name="Getino M."/>
            <person name="Pursley I."/>
            <person name="Horton D.L."/>
            <person name="Alikhan N.F."/>
            <person name="Baker D."/>
            <person name="Gharbi K."/>
            <person name="Hall N."/>
            <person name="Watson M."/>
            <person name="Adriaenssens E.M."/>
            <person name="Foster-Nyarko E."/>
            <person name="Jarju S."/>
            <person name="Secka A."/>
            <person name="Antonio M."/>
            <person name="Oren A."/>
            <person name="Chaudhuri R.R."/>
            <person name="La Ragione R."/>
            <person name="Hildebrand F."/>
            <person name="Pallen M.J."/>
        </authorList>
    </citation>
    <scope>NUCLEOTIDE SEQUENCE</scope>
    <source>
        <strain evidence="2">23274</strain>
    </source>
</reference>
<dbReference type="AlphaFoldDB" id="A0A9D2ABP2"/>
<evidence type="ECO:0000259" key="1">
    <source>
        <dbReference type="Pfam" id="PF14491"/>
    </source>
</evidence>
<dbReference type="InterPro" id="IPR029492">
    <property type="entry name" value="DUF4435"/>
</dbReference>
<name>A0A9D2ABP2_9BACT</name>
<organism evidence="2 3">
    <name type="scientific">Candidatus Odoribacter faecigallinarum</name>
    <dbReference type="NCBI Taxonomy" id="2838706"/>
    <lineage>
        <taxon>Bacteria</taxon>
        <taxon>Pseudomonadati</taxon>
        <taxon>Bacteroidota</taxon>
        <taxon>Bacteroidia</taxon>
        <taxon>Bacteroidales</taxon>
        <taxon>Odoribacteraceae</taxon>
        <taxon>Odoribacter</taxon>
    </lineage>
</organism>
<evidence type="ECO:0000313" key="2">
    <source>
        <dbReference type="EMBL" id="HIX03789.1"/>
    </source>
</evidence>
<comment type="caution">
    <text evidence="2">The sequence shown here is derived from an EMBL/GenBank/DDBJ whole genome shotgun (WGS) entry which is preliminary data.</text>
</comment>
<proteinExistence type="predicted"/>
<gene>
    <name evidence="2" type="ORF">H9863_06695</name>
</gene>
<dbReference type="Proteomes" id="UP000824202">
    <property type="component" value="Unassembled WGS sequence"/>
</dbReference>
<accession>A0A9D2ABP2</accession>
<reference evidence="2" key="2">
    <citation type="submission" date="2021-04" db="EMBL/GenBank/DDBJ databases">
        <authorList>
            <person name="Gilroy R."/>
        </authorList>
    </citation>
    <scope>NUCLEOTIDE SEQUENCE</scope>
    <source>
        <strain evidence="2">23274</strain>
    </source>
</reference>
<feature type="domain" description="DUF4435" evidence="1">
    <location>
        <begin position="18"/>
        <end position="254"/>
    </location>
</feature>